<proteinExistence type="predicted"/>
<sequence length="127" mass="12956">MSHPLLSPSRRWAALVALLASGAVLTVLLARSDDTSVAAAPGGNVALCTDLQGEAARACYAREVGRELASVGGSTGTPQAVSAAAPESANIVTFAAEDQSAALLCDLHIRVGATDERKPAWTSWVAQ</sequence>
<gene>
    <name evidence="1" type="ORF">C8N24_0926</name>
</gene>
<reference evidence="1 2" key="1">
    <citation type="submission" date="2018-10" db="EMBL/GenBank/DDBJ databases">
        <title>Genomic Encyclopedia of Archaeal and Bacterial Type Strains, Phase II (KMG-II): from individual species to whole genera.</title>
        <authorList>
            <person name="Goeker M."/>
        </authorList>
    </citation>
    <scope>NUCLEOTIDE SEQUENCE [LARGE SCALE GENOMIC DNA]</scope>
    <source>
        <strain evidence="1 2">DSM 14954</strain>
    </source>
</reference>
<keyword evidence="2" id="KW-1185">Reference proteome</keyword>
<evidence type="ECO:0000313" key="2">
    <source>
        <dbReference type="Proteomes" id="UP000278962"/>
    </source>
</evidence>
<dbReference type="OrthoDB" id="9930610at2"/>
<protein>
    <submittedName>
        <fullName evidence="1">Uncharacterized protein</fullName>
    </submittedName>
</protein>
<accession>A0A660L9B3</accession>
<dbReference type="EMBL" id="RBIL01000001">
    <property type="protein sequence ID" value="RKQ91109.1"/>
    <property type="molecule type" value="Genomic_DNA"/>
</dbReference>
<dbReference type="RefSeq" id="WP_121248436.1">
    <property type="nucleotide sequence ID" value="NZ_RBIL01000001.1"/>
</dbReference>
<dbReference type="AlphaFoldDB" id="A0A660L9B3"/>
<dbReference type="Proteomes" id="UP000278962">
    <property type="component" value="Unassembled WGS sequence"/>
</dbReference>
<evidence type="ECO:0000313" key="1">
    <source>
        <dbReference type="EMBL" id="RKQ91109.1"/>
    </source>
</evidence>
<organism evidence="1 2">
    <name type="scientific">Solirubrobacter pauli</name>
    <dbReference type="NCBI Taxonomy" id="166793"/>
    <lineage>
        <taxon>Bacteria</taxon>
        <taxon>Bacillati</taxon>
        <taxon>Actinomycetota</taxon>
        <taxon>Thermoleophilia</taxon>
        <taxon>Solirubrobacterales</taxon>
        <taxon>Solirubrobacteraceae</taxon>
        <taxon>Solirubrobacter</taxon>
    </lineage>
</organism>
<comment type="caution">
    <text evidence="1">The sequence shown here is derived from an EMBL/GenBank/DDBJ whole genome shotgun (WGS) entry which is preliminary data.</text>
</comment>
<name>A0A660L9B3_9ACTN</name>